<dbReference type="AlphaFoldDB" id="A0A1I5TAY3"/>
<evidence type="ECO:0000313" key="2">
    <source>
        <dbReference type="EMBL" id="SFP79991.1"/>
    </source>
</evidence>
<dbReference type="RefSeq" id="WP_093333579.1">
    <property type="nucleotide sequence ID" value="NZ_FOXP01000007.1"/>
</dbReference>
<organism evidence="2 3">
    <name type="scientific">Sphingomonas rubra</name>
    <dbReference type="NCBI Taxonomy" id="634430"/>
    <lineage>
        <taxon>Bacteria</taxon>
        <taxon>Pseudomonadati</taxon>
        <taxon>Pseudomonadota</taxon>
        <taxon>Alphaproteobacteria</taxon>
        <taxon>Sphingomonadales</taxon>
        <taxon>Sphingomonadaceae</taxon>
        <taxon>Sphingomonas</taxon>
    </lineage>
</organism>
<evidence type="ECO:0000256" key="1">
    <source>
        <dbReference type="SAM" id="MobiDB-lite"/>
    </source>
</evidence>
<accession>A0A1I5TAY3</accession>
<protein>
    <submittedName>
        <fullName evidence="2">DNA-sulfur modification-associated</fullName>
    </submittedName>
</protein>
<feature type="region of interest" description="Disordered" evidence="1">
    <location>
        <begin position="744"/>
        <end position="764"/>
    </location>
</feature>
<sequence length="764" mass="87244">MALRLRRETALDLTLEGTVGSFRVGAGSGGSRSLEVKYLLTHVGLNFSTSSNDKLLSALAPVREIFDFQTLDFDEIMQRDIDDARVSAELVPYLLDEQSKDMIKLFPPIVIVVMPIREGRTQPESFYPEVSVETLEPEGDREHPVLSTRSGSVGSEVFQFEQPIDDGRPLTSDLVRLKLNTHRTRLVIVDGQHRAMALLAIYRNLKDQWSDERRAPFKEYYSAWTKNYIERFNLNEINLPVLLCTIPELDTVYTGDFDMKKAARSIFLTLNKTARQVSDARNKLLDDNDLISFLMRRTLSHIKERDARSPHALRIANVELDQEGSRQKIQTPVAITGVPHIYYMTEHMMLDNGGTVRGVKPRAGTFYNRTRLDDLLARLDGRNLLGAGTADTIRRDLFTAAAAEKLATQFDSRYGTYVIGALERFAPFDRHNRAVIEMGEQLEREQDRQLKPILLEGQGIGRVFEAHRTSLRQRLRNGYFRTDVPEIEASSRRLDATATRIEDTVTRLRRDRAARLFGDLSDKKLVRGEDGAIHPKMVDWCNRLYDELFTTVAFQTALVCGFLGLVEKAERKLKKGDFGDQPPIDRDQAFDEYVTQLNQFFVPRSPTQLKRLIRVFIGEVADDKEVWAVRPSNQTFRSVVYRAEMQPDQWPKYRYLLLEIWHPTHPGLQSIVAEERSECRAEVFAALHDHYETAFCRETQKAKDELSKDERKAIFGQAFDTYSGLIKNIGADALDRRAMREALSQVPATASTEADPEMEDDQVA</sequence>
<dbReference type="Proteomes" id="UP000199586">
    <property type="component" value="Unassembled WGS sequence"/>
</dbReference>
<feature type="compositionally biased region" description="Acidic residues" evidence="1">
    <location>
        <begin position="754"/>
        <end position="764"/>
    </location>
</feature>
<reference evidence="2 3" key="1">
    <citation type="submission" date="2016-10" db="EMBL/GenBank/DDBJ databases">
        <authorList>
            <person name="de Groot N.N."/>
        </authorList>
    </citation>
    <scope>NUCLEOTIDE SEQUENCE [LARGE SCALE GENOMIC DNA]</scope>
    <source>
        <strain evidence="2 3">CGMCC 1.9113</strain>
    </source>
</reference>
<gene>
    <name evidence="2" type="ORF">SAMN04488241_107177</name>
</gene>
<evidence type="ECO:0000313" key="3">
    <source>
        <dbReference type="Proteomes" id="UP000199586"/>
    </source>
</evidence>
<dbReference type="EMBL" id="FOXP01000007">
    <property type="protein sequence ID" value="SFP79991.1"/>
    <property type="molecule type" value="Genomic_DNA"/>
</dbReference>
<proteinExistence type="predicted"/>
<dbReference type="OrthoDB" id="494153at2"/>
<keyword evidence="3" id="KW-1185">Reference proteome</keyword>
<name>A0A1I5TAY3_9SPHN</name>